<sequence length="129" mass="14483">MNYLPSVTQMPLEVGQQLTFAGDPHPWTVKAISENFAALTRPVVADDCDDYRREDWAEFHSGDLEDGTLYTVLDWRNGVRGPCNLVGQGWGDGTYTEAECAAMLAEFESGELEVSHRNRVRIKFGEVAW</sequence>
<organism evidence="1 2">
    <name type="scientific">Paractinoplanes deccanensis</name>
    <dbReference type="NCBI Taxonomy" id="113561"/>
    <lineage>
        <taxon>Bacteria</taxon>
        <taxon>Bacillati</taxon>
        <taxon>Actinomycetota</taxon>
        <taxon>Actinomycetes</taxon>
        <taxon>Micromonosporales</taxon>
        <taxon>Micromonosporaceae</taxon>
        <taxon>Paractinoplanes</taxon>
    </lineage>
</organism>
<gene>
    <name evidence="1" type="ORF">Ade02nite_21210</name>
</gene>
<keyword evidence="2" id="KW-1185">Reference proteome</keyword>
<reference evidence="1 2" key="1">
    <citation type="submission" date="2021-01" db="EMBL/GenBank/DDBJ databases">
        <title>Whole genome shotgun sequence of Actinoplanes deccanensis NBRC 13994.</title>
        <authorList>
            <person name="Komaki H."/>
            <person name="Tamura T."/>
        </authorList>
    </citation>
    <scope>NUCLEOTIDE SEQUENCE [LARGE SCALE GENOMIC DNA]</scope>
    <source>
        <strain evidence="1 2">NBRC 13994</strain>
    </source>
</reference>
<comment type="caution">
    <text evidence="1">The sequence shown here is derived from an EMBL/GenBank/DDBJ whole genome shotgun (WGS) entry which is preliminary data.</text>
</comment>
<protein>
    <submittedName>
        <fullName evidence="1">Uncharacterized protein</fullName>
    </submittedName>
</protein>
<proteinExistence type="predicted"/>
<evidence type="ECO:0000313" key="2">
    <source>
        <dbReference type="Proteomes" id="UP000609879"/>
    </source>
</evidence>
<dbReference type="RefSeq" id="WP_203761398.1">
    <property type="nucleotide sequence ID" value="NZ_BAAABO010000029.1"/>
</dbReference>
<dbReference type="Proteomes" id="UP000609879">
    <property type="component" value="Unassembled WGS sequence"/>
</dbReference>
<evidence type="ECO:0000313" key="1">
    <source>
        <dbReference type="EMBL" id="GID73480.1"/>
    </source>
</evidence>
<accession>A0ABQ3Y0H3</accession>
<name>A0ABQ3Y0H3_9ACTN</name>
<dbReference type="EMBL" id="BOMI01000033">
    <property type="protein sequence ID" value="GID73480.1"/>
    <property type="molecule type" value="Genomic_DNA"/>
</dbReference>